<proteinExistence type="predicted"/>
<reference evidence="3" key="1">
    <citation type="submission" date="2016-12" db="EMBL/GenBank/DDBJ databases">
        <title>Comparative genomics of four Isosphaeraceae planctomycetes: a common pool of plasmids and glycoside hydrolase genes.</title>
        <authorList>
            <person name="Ivanova A."/>
        </authorList>
    </citation>
    <scope>NUCLEOTIDE SEQUENCE [LARGE SCALE GENOMIC DNA]</scope>
    <source>
        <strain evidence="3">PX4</strain>
    </source>
</reference>
<feature type="compositionally biased region" description="Low complexity" evidence="1">
    <location>
        <begin position="220"/>
        <end position="235"/>
    </location>
</feature>
<sequence>MVRSSIEAKVRTRLHRAPTRSENGTIEPNRPVDREVGFPGGRRRGGPSKTRRANPIGQGAPPGLASFGSGRGRAARNRKTERSNPNCEGSKGPQRRQQPESKVFPHKNVTAISRSGSEHERRIENATIEPNRPESRDGGFPGGRRRIGVGKPRRSNPIVLRVATGSTSSASDESASRKRDDRTQSPGGIWIDSGRVSGFIGRPGGNEDPGYNDSKGYAWRTGCSSRSPTRTRSPT</sequence>
<name>A0A1U7CV36_9BACT</name>
<organism evidence="2 3">
    <name type="scientific">Paludisphaera borealis</name>
    <dbReference type="NCBI Taxonomy" id="1387353"/>
    <lineage>
        <taxon>Bacteria</taxon>
        <taxon>Pseudomonadati</taxon>
        <taxon>Planctomycetota</taxon>
        <taxon>Planctomycetia</taxon>
        <taxon>Isosphaerales</taxon>
        <taxon>Isosphaeraceae</taxon>
        <taxon>Paludisphaera</taxon>
    </lineage>
</organism>
<feature type="compositionally biased region" description="Low complexity" evidence="1">
    <location>
        <begin position="163"/>
        <end position="173"/>
    </location>
</feature>
<evidence type="ECO:0000313" key="2">
    <source>
        <dbReference type="EMBL" id="APW62795.1"/>
    </source>
</evidence>
<accession>A0A1U7CV36</accession>
<dbReference type="KEGG" id="pbor:BSF38_04348"/>
<evidence type="ECO:0000256" key="1">
    <source>
        <dbReference type="SAM" id="MobiDB-lite"/>
    </source>
</evidence>
<gene>
    <name evidence="2" type="ORF">BSF38_04348</name>
</gene>
<dbReference type="Proteomes" id="UP000186309">
    <property type="component" value="Chromosome"/>
</dbReference>
<feature type="compositionally biased region" description="Basic residues" evidence="1">
    <location>
        <begin position="41"/>
        <end position="52"/>
    </location>
</feature>
<dbReference type="AlphaFoldDB" id="A0A1U7CV36"/>
<evidence type="ECO:0000313" key="3">
    <source>
        <dbReference type="Proteomes" id="UP000186309"/>
    </source>
</evidence>
<feature type="compositionally biased region" description="Basic residues" evidence="1">
    <location>
        <begin position="143"/>
        <end position="154"/>
    </location>
</feature>
<protein>
    <submittedName>
        <fullName evidence="2">Uncharacterized protein</fullName>
    </submittedName>
</protein>
<feature type="compositionally biased region" description="Basic and acidic residues" evidence="1">
    <location>
        <begin position="174"/>
        <end position="183"/>
    </location>
</feature>
<dbReference type="STRING" id="1387353.BSF38_04348"/>
<dbReference type="EMBL" id="CP019082">
    <property type="protein sequence ID" value="APW62795.1"/>
    <property type="molecule type" value="Genomic_DNA"/>
</dbReference>
<feature type="compositionally biased region" description="Basic and acidic residues" evidence="1">
    <location>
        <begin position="1"/>
        <end position="10"/>
    </location>
</feature>
<feature type="region of interest" description="Disordered" evidence="1">
    <location>
        <begin position="1"/>
        <end position="235"/>
    </location>
</feature>
<keyword evidence="3" id="KW-1185">Reference proteome</keyword>